<dbReference type="EMBL" id="GBXM01095517">
    <property type="protein sequence ID" value="JAH13060.1"/>
    <property type="molecule type" value="Transcribed_RNA"/>
</dbReference>
<protein>
    <submittedName>
        <fullName evidence="1">Uncharacterized protein</fullName>
    </submittedName>
</protein>
<reference evidence="1" key="1">
    <citation type="submission" date="2014-11" db="EMBL/GenBank/DDBJ databases">
        <authorList>
            <person name="Amaro Gonzalez C."/>
        </authorList>
    </citation>
    <scope>NUCLEOTIDE SEQUENCE</scope>
</reference>
<proteinExistence type="predicted"/>
<dbReference type="AlphaFoldDB" id="A0A0E9Q9N9"/>
<accession>A0A0E9Q9N9</accession>
<evidence type="ECO:0000313" key="1">
    <source>
        <dbReference type="EMBL" id="JAH13060.1"/>
    </source>
</evidence>
<reference evidence="1" key="2">
    <citation type="journal article" date="2015" name="Fish Shellfish Immunol.">
        <title>Early steps in the European eel (Anguilla anguilla)-Vibrio vulnificus interaction in the gills: Role of the RtxA13 toxin.</title>
        <authorList>
            <person name="Callol A."/>
            <person name="Pajuelo D."/>
            <person name="Ebbesson L."/>
            <person name="Teles M."/>
            <person name="MacKenzie S."/>
            <person name="Amaro C."/>
        </authorList>
    </citation>
    <scope>NUCLEOTIDE SEQUENCE</scope>
</reference>
<organism evidence="1">
    <name type="scientific">Anguilla anguilla</name>
    <name type="common">European freshwater eel</name>
    <name type="synonym">Muraena anguilla</name>
    <dbReference type="NCBI Taxonomy" id="7936"/>
    <lineage>
        <taxon>Eukaryota</taxon>
        <taxon>Metazoa</taxon>
        <taxon>Chordata</taxon>
        <taxon>Craniata</taxon>
        <taxon>Vertebrata</taxon>
        <taxon>Euteleostomi</taxon>
        <taxon>Actinopterygii</taxon>
        <taxon>Neopterygii</taxon>
        <taxon>Teleostei</taxon>
        <taxon>Anguilliformes</taxon>
        <taxon>Anguillidae</taxon>
        <taxon>Anguilla</taxon>
    </lineage>
</organism>
<sequence length="83" mass="9081">MANREQGNIDFGGKISSVLKRITNSACVTVDTTFAYTMHHPTVFAKAQTKICAHSLSGSNFSLHTIMLIHSFLGRFPEGLARV</sequence>
<name>A0A0E9Q9N9_ANGAN</name>